<dbReference type="SUPFAM" id="SSF52343">
    <property type="entry name" value="Ferredoxin reductase-like, C-terminal NADP-linked domain"/>
    <property type="match status" value="1"/>
</dbReference>
<proteinExistence type="predicted"/>
<dbReference type="InterPro" id="IPR039261">
    <property type="entry name" value="FNR_nucleotide-bd"/>
</dbReference>
<dbReference type="Gene3D" id="3.40.50.80">
    <property type="entry name" value="Nucleotide-binding domain of ferredoxin-NADP reductase (FNR) module"/>
    <property type="match status" value="1"/>
</dbReference>
<dbReference type="AlphaFoldDB" id="A0A1G8FSX4"/>
<accession>A0A1G8FSX4</accession>
<dbReference type="SUPFAM" id="SSF63380">
    <property type="entry name" value="Riboflavin synthase domain-like"/>
    <property type="match status" value="1"/>
</dbReference>
<dbReference type="PANTHER" id="PTHR47354">
    <property type="entry name" value="NADH OXIDOREDUCTASE HCR"/>
    <property type="match status" value="1"/>
</dbReference>
<feature type="transmembrane region" description="Helical" evidence="13">
    <location>
        <begin position="138"/>
        <end position="155"/>
    </location>
</feature>
<dbReference type="InterPro" id="IPR013130">
    <property type="entry name" value="Fe3_Rdtase_TM_dom"/>
</dbReference>
<dbReference type="Pfam" id="PF08022">
    <property type="entry name" value="FAD_binding_8"/>
    <property type="match status" value="1"/>
</dbReference>
<dbReference type="CDD" id="cd06198">
    <property type="entry name" value="FNR_like_3"/>
    <property type="match status" value="1"/>
</dbReference>
<evidence type="ECO:0000256" key="10">
    <source>
        <dbReference type="ARBA" id="ARBA00023004"/>
    </source>
</evidence>
<feature type="transmembrane region" description="Helical" evidence="13">
    <location>
        <begin position="38"/>
        <end position="59"/>
    </location>
</feature>
<keyword evidence="10" id="KW-0408">Iron</keyword>
<dbReference type="STRING" id="428992.SAMN05216272_103435"/>
<dbReference type="PRINTS" id="PR00409">
    <property type="entry name" value="PHDIOXRDTASE"/>
</dbReference>
<evidence type="ECO:0000256" key="6">
    <source>
        <dbReference type="ARBA" id="ARBA00022723"/>
    </source>
</evidence>
<sequence length="445" mass="49570">MKNIKIALWALLIGLSLLWALADSVLPQPLSYFALRTLQVQYTGILAIAAMSVALLLAVRPRRIEPLLGGLDKMYRLHKWLGISALAFASAHWVWAKGTKWAVGWGWLTRPPRAGGAAAQLGPLEQWLHDQRGLAESLGEWAFYAAVVLIVLALFKRFPYRWFAKTHILLAALYLLLAYHSVVLLKFSYWSAPVGLFTALLLVGGSLAALKALFKRIGAERKVRGSIQTLIPYPELDVLETRIALEPGWPGHKAGQFAFVTSSAREGAHPYTIASAWRPQQPEITFITKALGDHTSQLPQRLRLGMPVTVEGPYGCFTFEDQKKRQIWIGAGIGITPFVARLKQLALEPDRQHDIDLYHPSGEYSAQAIDNLYADAMAAGVRLHLLLAGQNGRLSGERLRQELPDWQDASVWFCGPAAFGRALRHDLLAHGLNARDFHQELFQMR</sequence>
<keyword evidence="16" id="KW-1185">Reference proteome</keyword>
<dbReference type="GO" id="GO:0016020">
    <property type="term" value="C:membrane"/>
    <property type="evidence" value="ECO:0007669"/>
    <property type="project" value="UniProtKB-SubCell"/>
</dbReference>
<evidence type="ECO:0000313" key="15">
    <source>
        <dbReference type="EMBL" id="SDH85215.1"/>
    </source>
</evidence>
<evidence type="ECO:0000256" key="1">
    <source>
        <dbReference type="ARBA" id="ARBA00001974"/>
    </source>
</evidence>
<evidence type="ECO:0000313" key="16">
    <source>
        <dbReference type="Proteomes" id="UP000199636"/>
    </source>
</evidence>
<reference evidence="16" key="1">
    <citation type="submission" date="2016-10" db="EMBL/GenBank/DDBJ databases">
        <authorList>
            <person name="Varghese N."/>
            <person name="Submissions S."/>
        </authorList>
    </citation>
    <scope>NUCLEOTIDE SEQUENCE [LARGE SCALE GENOMIC DNA]</scope>
    <source>
        <strain evidence="16">CCM 7469</strain>
    </source>
</reference>
<evidence type="ECO:0000256" key="5">
    <source>
        <dbReference type="ARBA" id="ARBA00022714"/>
    </source>
</evidence>
<keyword evidence="9" id="KW-0560">Oxidoreductase</keyword>
<dbReference type="EMBL" id="FNDS01000003">
    <property type="protein sequence ID" value="SDH85215.1"/>
    <property type="molecule type" value="Genomic_DNA"/>
</dbReference>
<keyword evidence="11" id="KW-0411">Iron-sulfur</keyword>
<evidence type="ECO:0000256" key="11">
    <source>
        <dbReference type="ARBA" id="ARBA00023014"/>
    </source>
</evidence>
<dbReference type="PANTHER" id="PTHR47354:SF8">
    <property type="entry name" value="1,2-PHENYLACETYL-COA EPOXIDASE, SUBUNIT E"/>
    <property type="match status" value="1"/>
</dbReference>
<dbReference type="GO" id="GO:0050660">
    <property type="term" value="F:flavin adenine dinucleotide binding"/>
    <property type="evidence" value="ECO:0007669"/>
    <property type="project" value="TreeGrafter"/>
</dbReference>
<dbReference type="PROSITE" id="PS51384">
    <property type="entry name" value="FAD_FR"/>
    <property type="match status" value="1"/>
</dbReference>
<dbReference type="InterPro" id="IPR017927">
    <property type="entry name" value="FAD-bd_FR_type"/>
</dbReference>
<evidence type="ECO:0000256" key="9">
    <source>
        <dbReference type="ARBA" id="ARBA00023002"/>
    </source>
</evidence>
<keyword evidence="12 13" id="KW-0472">Membrane</keyword>
<dbReference type="GO" id="GO:0046872">
    <property type="term" value="F:metal ion binding"/>
    <property type="evidence" value="ECO:0007669"/>
    <property type="project" value="UniProtKB-KW"/>
</dbReference>
<evidence type="ECO:0000256" key="12">
    <source>
        <dbReference type="ARBA" id="ARBA00023136"/>
    </source>
</evidence>
<dbReference type="InterPro" id="IPR013112">
    <property type="entry name" value="FAD-bd_8"/>
</dbReference>
<organism evidence="15 16">
    <name type="scientific">Pseudomonas panipatensis</name>
    <dbReference type="NCBI Taxonomy" id="428992"/>
    <lineage>
        <taxon>Bacteria</taxon>
        <taxon>Pseudomonadati</taxon>
        <taxon>Pseudomonadota</taxon>
        <taxon>Gammaproteobacteria</taxon>
        <taxon>Pseudomonadales</taxon>
        <taxon>Pseudomonadaceae</taxon>
        <taxon>Pseudomonas</taxon>
    </lineage>
</organism>
<evidence type="ECO:0000256" key="8">
    <source>
        <dbReference type="ARBA" id="ARBA00022989"/>
    </source>
</evidence>
<dbReference type="GO" id="GO:0051537">
    <property type="term" value="F:2 iron, 2 sulfur cluster binding"/>
    <property type="evidence" value="ECO:0007669"/>
    <property type="project" value="UniProtKB-KW"/>
</dbReference>
<dbReference type="Gene3D" id="2.40.30.10">
    <property type="entry name" value="Translation factors"/>
    <property type="match status" value="1"/>
</dbReference>
<keyword evidence="4 13" id="KW-0812">Transmembrane</keyword>
<name>A0A1G8FSX4_9PSED</name>
<evidence type="ECO:0000256" key="3">
    <source>
        <dbReference type="ARBA" id="ARBA00022630"/>
    </source>
</evidence>
<evidence type="ECO:0000256" key="7">
    <source>
        <dbReference type="ARBA" id="ARBA00022827"/>
    </source>
</evidence>
<keyword evidence="5" id="KW-0001">2Fe-2S</keyword>
<dbReference type="OrthoDB" id="9796486at2"/>
<dbReference type="GO" id="GO:0016491">
    <property type="term" value="F:oxidoreductase activity"/>
    <property type="evidence" value="ECO:0007669"/>
    <property type="project" value="UniProtKB-KW"/>
</dbReference>
<evidence type="ECO:0000256" key="13">
    <source>
        <dbReference type="SAM" id="Phobius"/>
    </source>
</evidence>
<keyword evidence="8 13" id="KW-1133">Transmembrane helix</keyword>
<feature type="transmembrane region" description="Helical" evidence="13">
    <location>
        <begin position="167"/>
        <end position="188"/>
    </location>
</feature>
<feature type="transmembrane region" description="Helical" evidence="13">
    <location>
        <begin position="80"/>
        <end position="96"/>
    </location>
</feature>
<feature type="domain" description="FAD-binding FR-type" evidence="14">
    <location>
        <begin position="220"/>
        <end position="320"/>
    </location>
</feature>
<evidence type="ECO:0000259" key="14">
    <source>
        <dbReference type="PROSITE" id="PS51384"/>
    </source>
</evidence>
<dbReference type="InterPro" id="IPR050415">
    <property type="entry name" value="MRET"/>
</dbReference>
<gene>
    <name evidence="15" type="ORF">SAMN05216272_103435</name>
</gene>
<dbReference type="Proteomes" id="UP000199636">
    <property type="component" value="Unassembled WGS sequence"/>
</dbReference>
<protein>
    <submittedName>
        <fullName evidence="15">Predicted ferric reductase</fullName>
    </submittedName>
</protein>
<feature type="transmembrane region" description="Helical" evidence="13">
    <location>
        <begin position="194"/>
        <end position="214"/>
    </location>
</feature>
<keyword evidence="3" id="KW-0285">Flavoprotein</keyword>
<dbReference type="InterPro" id="IPR017938">
    <property type="entry name" value="Riboflavin_synthase-like_b-brl"/>
</dbReference>
<dbReference type="Pfam" id="PF01794">
    <property type="entry name" value="Ferric_reduct"/>
    <property type="match status" value="1"/>
</dbReference>
<comment type="cofactor">
    <cofactor evidence="1">
        <name>FAD</name>
        <dbReference type="ChEBI" id="CHEBI:57692"/>
    </cofactor>
</comment>
<keyword evidence="7" id="KW-0274">FAD</keyword>
<evidence type="ECO:0000256" key="4">
    <source>
        <dbReference type="ARBA" id="ARBA00022692"/>
    </source>
</evidence>
<keyword evidence="6" id="KW-0479">Metal-binding</keyword>
<dbReference type="RefSeq" id="WP_090262401.1">
    <property type="nucleotide sequence ID" value="NZ_FNDS01000003.1"/>
</dbReference>
<evidence type="ECO:0000256" key="2">
    <source>
        <dbReference type="ARBA" id="ARBA00004141"/>
    </source>
</evidence>
<comment type="subcellular location">
    <subcellularLocation>
        <location evidence="2">Membrane</location>
        <topology evidence="2">Multi-pass membrane protein</topology>
    </subcellularLocation>
</comment>